<dbReference type="EMBL" id="CBSZ010000425">
    <property type="protein sequence ID" value="CDH26672.1"/>
    <property type="molecule type" value="Genomic_DNA"/>
</dbReference>
<dbReference type="HOGENOM" id="CLU_2511905_0_0_6"/>
<feature type="transmembrane region" description="Helical" evidence="1">
    <location>
        <begin position="12"/>
        <end position="31"/>
    </location>
</feature>
<evidence type="ECO:0000313" key="3">
    <source>
        <dbReference type="Proteomes" id="UP000028493"/>
    </source>
</evidence>
<evidence type="ECO:0000313" key="2">
    <source>
        <dbReference type="EMBL" id="CDH26672.1"/>
    </source>
</evidence>
<sequence length="85" mass="10245">MIWKLNWLGRWIVRALVLVGQILLTPFLIVIKMKHTFLILLLKMLLKIQNQQLLRAVTIQQINLVLIHMHNQNKKLSRNHYHYLL</sequence>
<comment type="caution">
    <text evidence="2">The sequence shown here is derived from an EMBL/GenBank/DDBJ whole genome shotgun (WGS) entry which is preliminary data.</text>
</comment>
<keyword evidence="1" id="KW-1133">Transmembrane helix</keyword>
<dbReference type="AlphaFoldDB" id="A0A077Q0Y1"/>
<protein>
    <submittedName>
        <fullName evidence="2">Uncharacterized protein</fullName>
    </submittedName>
</protein>
<reference evidence="2" key="1">
    <citation type="submission" date="2013-07" db="EMBL/GenBank/DDBJ databases">
        <title>Sub-species coevolution in mutualistic symbiosis.</title>
        <authorList>
            <person name="Murfin K."/>
            <person name="Klassen J."/>
            <person name="Lee M."/>
            <person name="Forst S."/>
            <person name="Stock P."/>
            <person name="Goodrich-Blair H."/>
        </authorList>
    </citation>
    <scope>NUCLEOTIDE SEQUENCE [LARGE SCALE GENOMIC DNA]</scope>
    <source>
        <strain evidence="2">Kraussei Becker Underwood</strain>
    </source>
</reference>
<dbReference type="Proteomes" id="UP000028493">
    <property type="component" value="Unassembled WGS sequence"/>
</dbReference>
<proteinExistence type="predicted"/>
<evidence type="ECO:0000256" key="1">
    <source>
        <dbReference type="SAM" id="Phobius"/>
    </source>
</evidence>
<keyword evidence="1" id="KW-0472">Membrane</keyword>
<name>A0A077Q0Y1_XENBV</name>
<organism evidence="2 3">
    <name type="scientific">Xenorhabdus bovienii str. kraussei Becker Underwood</name>
    <dbReference type="NCBI Taxonomy" id="1398204"/>
    <lineage>
        <taxon>Bacteria</taxon>
        <taxon>Pseudomonadati</taxon>
        <taxon>Pseudomonadota</taxon>
        <taxon>Gammaproteobacteria</taxon>
        <taxon>Enterobacterales</taxon>
        <taxon>Morganellaceae</taxon>
        <taxon>Xenorhabdus</taxon>
    </lineage>
</organism>
<accession>A0A077Q0Y1</accession>
<gene>
    <name evidence="2" type="ORF">XBKB1_870008</name>
</gene>
<keyword evidence="1" id="KW-0812">Transmembrane</keyword>